<dbReference type="Proteomes" id="UP000032679">
    <property type="component" value="Unassembled WGS sequence"/>
</dbReference>
<dbReference type="OrthoDB" id="7483329at2"/>
<dbReference type="PROSITE" id="PS52016">
    <property type="entry name" value="TONB_DEPENDENT_REC_3"/>
    <property type="match status" value="1"/>
</dbReference>
<comment type="caution">
    <text evidence="13">The sequence shown here is derived from an EMBL/GenBank/DDBJ whole genome shotgun (WGS) entry which is preliminary data.</text>
</comment>
<reference evidence="13 14" key="1">
    <citation type="submission" date="2012-10" db="EMBL/GenBank/DDBJ databases">
        <title>Genome sequencing of Tanticharoenia sakaeratensis NBRC 103193.</title>
        <authorList>
            <person name="Azuma Y."/>
            <person name="Hadano H."/>
            <person name="Hirakawa H."/>
            <person name="Matsushita K."/>
        </authorList>
    </citation>
    <scope>NUCLEOTIDE SEQUENCE [LARGE SCALE GENOMIC DNA]</scope>
    <source>
        <strain evidence="13 14">NBRC 103193</strain>
    </source>
</reference>
<evidence type="ECO:0000256" key="7">
    <source>
        <dbReference type="ARBA" id="ARBA00023237"/>
    </source>
</evidence>
<keyword evidence="6 8" id="KW-0472">Membrane</keyword>
<accession>A0A0D6MK46</accession>
<evidence type="ECO:0000256" key="6">
    <source>
        <dbReference type="ARBA" id="ARBA00023136"/>
    </source>
</evidence>
<dbReference type="EMBL" id="BALE01000011">
    <property type="protein sequence ID" value="GAN53810.1"/>
    <property type="molecule type" value="Genomic_DNA"/>
</dbReference>
<keyword evidence="13" id="KW-0675">Receptor</keyword>
<evidence type="ECO:0000256" key="9">
    <source>
        <dbReference type="RuleBase" id="RU003357"/>
    </source>
</evidence>
<dbReference type="InterPro" id="IPR000531">
    <property type="entry name" value="Beta-barrel_TonB"/>
</dbReference>
<feature type="signal peptide" evidence="10">
    <location>
        <begin position="1"/>
        <end position="22"/>
    </location>
</feature>
<keyword evidence="5 9" id="KW-0798">TonB box</keyword>
<evidence type="ECO:0000259" key="12">
    <source>
        <dbReference type="Pfam" id="PF07715"/>
    </source>
</evidence>
<dbReference type="Gene3D" id="2.40.170.20">
    <property type="entry name" value="TonB-dependent receptor, beta-barrel domain"/>
    <property type="match status" value="1"/>
</dbReference>
<keyword evidence="7 8" id="KW-0998">Cell outer membrane</keyword>
<name>A0A0D6MK46_9PROT</name>
<evidence type="ECO:0000256" key="2">
    <source>
        <dbReference type="ARBA" id="ARBA00022448"/>
    </source>
</evidence>
<evidence type="ECO:0000259" key="11">
    <source>
        <dbReference type="Pfam" id="PF00593"/>
    </source>
</evidence>
<feature type="domain" description="TonB-dependent receptor-like beta-barrel" evidence="11">
    <location>
        <begin position="333"/>
        <end position="826"/>
    </location>
</feature>
<dbReference type="STRING" id="1231623.Tasa_011_029"/>
<evidence type="ECO:0000256" key="4">
    <source>
        <dbReference type="ARBA" id="ARBA00022692"/>
    </source>
</evidence>
<evidence type="ECO:0000256" key="1">
    <source>
        <dbReference type="ARBA" id="ARBA00004571"/>
    </source>
</evidence>
<sequence length="868" mass="93952">MSFKFRLFAATILAVAPGFALAATQRDASVGSSTATHHRTAHKHAAISKRRAITAAPTTAAAAPSGVVAGPVAPAGAPHRRSARDASGDPAEAVIVTGTHAFNRRARDSASPVTVVSAASLRRSGQLNLADAITRVDPSITISAMGNDAGALTSSIRMRGLNPNEVLVLVDGKRRNTTANIYADAGPQQGSTPVDLNMIPASAIDHIEILRDGAAALYGSDAIAGVVNIITKKTSHGINTVAQTGANAYNGDGWQYLVGADGGTALGSDGFVHISGQVYHTDHFVVGSKSTDDHRWTPTSSWPANSNHIMSTAEETRENLSVEWGKDITPGINTYGLITYAHRHSEAYENYRIPTVAPSAYPYGFSPLETIDENDYQANLGVKGDNLFGFQWDLSTLYGADDDDVGNKNTFNPNLYKYTGFSPTTARAESYTLAQWTSNFDMRRNFRIANAVPMTLAMGAEHRLEMYHIEAGNPASYLYGGTQGYAGLTPQNAGSWQRNVWAGYIDGDFHPTRKWDLDFAGRFEHYTDFGNTENGKVTSRYDFTKRIAIRGTISNGFRAPTLPEEHFSSLNVSPTGASGLLSTTSAAGRSIGAQNLKPERSTSAEGGIILEPIDGWHITTDVYQINIRDRIIGSASVNGQTALDAIALTGVDVPTSGGGTFSAANVTADYFANAASTRTQGLDIESDYLLRLHRYGNLNLSMMLNLNRTRIHHVNTDAFGQPLVNEQTLSYLTTGAPRSKIILNALWTYHQWDVNVRETRYGETTSMMTYEDLTPSNLVCPLDGNALKYSAKCFGQFKNTPVWLTDIEVGFRVNDHWHLAVGANNVFNQRPRYVSPVYNYLGPKIYDTNSSGIPMTGGYYYGRVNATF</sequence>
<keyword evidence="4 8" id="KW-0812">Transmembrane</keyword>
<comment type="similarity">
    <text evidence="8 9">Belongs to the TonB-dependent receptor family.</text>
</comment>
<dbReference type="Pfam" id="PF07715">
    <property type="entry name" value="Plug"/>
    <property type="match status" value="1"/>
</dbReference>
<dbReference type="PANTHER" id="PTHR47234:SF3">
    <property type="entry name" value="SECRETIN_TONB SHORT N-TERMINAL DOMAIN-CONTAINING PROTEIN"/>
    <property type="match status" value="1"/>
</dbReference>
<evidence type="ECO:0000256" key="3">
    <source>
        <dbReference type="ARBA" id="ARBA00022452"/>
    </source>
</evidence>
<keyword evidence="14" id="KW-1185">Reference proteome</keyword>
<evidence type="ECO:0000256" key="8">
    <source>
        <dbReference type="PROSITE-ProRule" id="PRU01360"/>
    </source>
</evidence>
<dbReference type="CDD" id="cd01347">
    <property type="entry name" value="ligand_gated_channel"/>
    <property type="match status" value="1"/>
</dbReference>
<dbReference type="Pfam" id="PF00593">
    <property type="entry name" value="TonB_dep_Rec_b-barrel"/>
    <property type="match status" value="1"/>
</dbReference>
<dbReference type="InterPro" id="IPR012910">
    <property type="entry name" value="Plug_dom"/>
</dbReference>
<dbReference type="InterPro" id="IPR037066">
    <property type="entry name" value="Plug_dom_sf"/>
</dbReference>
<keyword evidence="10" id="KW-0732">Signal</keyword>
<dbReference type="RefSeq" id="WP_048848143.1">
    <property type="nucleotide sequence ID" value="NZ_BALE01000011.1"/>
</dbReference>
<evidence type="ECO:0000313" key="14">
    <source>
        <dbReference type="Proteomes" id="UP000032679"/>
    </source>
</evidence>
<dbReference type="InterPro" id="IPR039426">
    <property type="entry name" value="TonB-dep_rcpt-like"/>
</dbReference>
<keyword evidence="2 8" id="KW-0813">Transport</keyword>
<dbReference type="InterPro" id="IPR036942">
    <property type="entry name" value="Beta-barrel_TonB_sf"/>
</dbReference>
<gene>
    <name evidence="13" type="ORF">Tasa_011_029</name>
</gene>
<evidence type="ECO:0000256" key="5">
    <source>
        <dbReference type="ARBA" id="ARBA00023077"/>
    </source>
</evidence>
<dbReference type="SUPFAM" id="SSF56935">
    <property type="entry name" value="Porins"/>
    <property type="match status" value="1"/>
</dbReference>
<keyword evidence="3 8" id="KW-1134">Transmembrane beta strand</keyword>
<evidence type="ECO:0000313" key="13">
    <source>
        <dbReference type="EMBL" id="GAN53810.1"/>
    </source>
</evidence>
<comment type="subcellular location">
    <subcellularLocation>
        <location evidence="1 8">Cell outer membrane</location>
        <topology evidence="1 8">Multi-pass membrane protein</topology>
    </subcellularLocation>
</comment>
<feature type="chain" id="PRO_5002307987" evidence="10">
    <location>
        <begin position="23"/>
        <end position="868"/>
    </location>
</feature>
<protein>
    <submittedName>
        <fullName evidence="13">TonB-dependent receptor</fullName>
    </submittedName>
</protein>
<dbReference type="PANTHER" id="PTHR47234">
    <property type="match status" value="1"/>
</dbReference>
<feature type="domain" description="TonB-dependent receptor plug" evidence="12">
    <location>
        <begin position="106"/>
        <end position="226"/>
    </location>
</feature>
<dbReference type="Gene3D" id="2.170.130.10">
    <property type="entry name" value="TonB-dependent receptor, plug domain"/>
    <property type="match status" value="1"/>
</dbReference>
<dbReference type="GO" id="GO:0009279">
    <property type="term" value="C:cell outer membrane"/>
    <property type="evidence" value="ECO:0007669"/>
    <property type="project" value="UniProtKB-SubCell"/>
</dbReference>
<proteinExistence type="inferred from homology"/>
<evidence type="ECO:0000256" key="10">
    <source>
        <dbReference type="SAM" id="SignalP"/>
    </source>
</evidence>
<dbReference type="AlphaFoldDB" id="A0A0D6MK46"/>
<organism evidence="13 14">
    <name type="scientific">Tanticharoenia sakaeratensis NBRC 103193</name>
    <dbReference type="NCBI Taxonomy" id="1231623"/>
    <lineage>
        <taxon>Bacteria</taxon>
        <taxon>Pseudomonadati</taxon>
        <taxon>Pseudomonadota</taxon>
        <taxon>Alphaproteobacteria</taxon>
        <taxon>Acetobacterales</taxon>
        <taxon>Acetobacteraceae</taxon>
        <taxon>Tanticharoenia</taxon>
    </lineage>
</organism>